<dbReference type="Pfam" id="PF01810">
    <property type="entry name" value="LysE"/>
    <property type="match status" value="1"/>
</dbReference>
<dbReference type="RefSeq" id="WP_066059062.1">
    <property type="nucleotide sequence ID" value="NZ_JBHUNF010000002.1"/>
</dbReference>
<sequence length="207" mass="21497">MEIALMMQFWVVCMLLVMSPGADWAFAIGAGVKAKSVWPSIAGILVGYVIVVAVISAGVGSLAVQYPQLITALTIIGSLYLLYLGASALRSTPDASALAVAEMDADARRQFVKGIGVSALNPKGLLLLLALLPQFVSSTGWATGAQMFALGSIHIVNCAIVYTAVAMIARRALRGRPTASAWVARGSGVVLLLVGSVLLIEQLVALS</sequence>
<name>A0ABW5RI69_9MICO</name>
<feature type="transmembrane region" description="Helical" evidence="6">
    <location>
        <begin position="37"/>
        <end position="57"/>
    </location>
</feature>
<organism evidence="7 8">
    <name type="scientific">Gulosibacter bifidus</name>
    <dbReference type="NCBI Taxonomy" id="272239"/>
    <lineage>
        <taxon>Bacteria</taxon>
        <taxon>Bacillati</taxon>
        <taxon>Actinomycetota</taxon>
        <taxon>Actinomycetes</taxon>
        <taxon>Micrococcales</taxon>
        <taxon>Microbacteriaceae</taxon>
        <taxon>Gulosibacter</taxon>
    </lineage>
</organism>
<dbReference type="InterPro" id="IPR001123">
    <property type="entry name" value="LeuE-type"/>
</dbReference>
<protein>
    <submittedName>
        <fullName evidence="7">LysE family translocator</fullName>
    </submittedName>
</protein>
<evidence type="ECO:0000313" key="8">
    <source>
        <dbReference type="Proteomes" id="UP001597453"/>
    </source>
</evidence>
<dbReference type="Proteomes" id="UP001597453">
    <property type="component" value="Unassembled WGS sequence"/>
</dbReference>
<evidence type="ECO:0000256" key="5">
    <source>
        <dbReference type="ARBA" id="ARBA00023136"/>
    </source>
</evidence>
<feature type="transmembrane region" description="Helical" evidence="6">
    <location>
        <begin position="181"/>
        <end position="200"/>
    </location>
</feature>
<reference evidence="8" key="1">
    <citation type="journal article" date="2019" name="Int. J. Syst. Evol. Microbiol.">
        <title>The Global Catalogue of Microorganisms (GCM) 10K type strain sequencing project: providing services to taxonomists for standard genome sequencing and annotation.</title>
        <authorList>
            <consortium name="The Broad Institute Genomics Platform"/>
            <consortium name="The Broad Institute Genome Sequencing Center for Infectious Disease"/>
            <person name="Wu L."/>
            <person name="Ma J."/>
        </authorList>
    </citation>
    <scope>NUCLEOTIDE SEQUENCE [LARGE SCALE GENOMIC DNA]</scope>
    <source>
        <strain evidence="8">TISTR 1511</strain>
    </source>
</reference>
<keyword evidence="2" id="KW-1003">Cell membrane</keyword>
<gene>
    <name evidence="7" type="ORF">ACFSUQ_04790</name>
</gene>
<comment type="caution">
    <text evidence="7">The sequence shown here is derived from an EMBL/GenBank/DDBJ whole genome shotgun (WGS) entry which is preliminary data.</text>
</comment>
<evidence type="ECO:0000256" key="2">
    <source>
        <dbReference type="ARBA" id="ARBA00022475"/>
    </source>
</evidence>
<evidence type="ECO:0000256" key="4">
    <source>
        <dbReference type="ARBA" id="ARBA00022989"/>
    </source>
</evidence>
<comment type="subcellular location">
    <subcellularLocation>
        <location evidence="1">Cell membrane</location>
        <topology evidence="1">Multi-pass membrane protein</topology>
    </subcellularLocation>
</comment>
<proteinExistence type="predicted"/>
<dbReference type="PANTHER" id="PTHR30086:SF20">
    <property type="entry name" value="ARGININE EXPORTER PROTEIN ARGO-RELATED"/>
    <property type="match status" value="1"/>
</dbReference>
<feature type="transmembrane region" description="Helical" evidence="6">
    <location>
        <begin position="147"/>
        <end position="169"/>
    </location>
</feature>
<evidence type="ECO:0000256" key="6">
    <source>
        <dbReference type="SAM" id="Phobius"/>
    </source>
</evidence>
<dbReference type="PANTHER" id="PTHR30086">
    <property type="entry name" value="ARGININE EXPORTER PROTEIN ARGO"/>
    <property type="match status" value="1"/>
</dbReference>
<evidence type="ECO:0000256" key="3">
    <source>
        <dbReference type="ARBA" id="ARBA00022692"/>
    </source>
</evidence>
<feature type="transmembrane region" description="Helical" evidence="6">
    <location>
        <begin position="69"/>
        <end position="89"/>
    </location>
</feature>
<evidence type="ECO:0000256" key="1">
    <source>
        <dbReference type="ARBA" id="ARBA00004651"/>
    </source>
</evidence>
<evidence type="ECO:0000313" key="7">
    <source>
        <dbReference type="EMBL" id="MFD2674617.1"/>
    </source>
</evidence>
<dbReference type="EMBL" id="JBHUNF010000002">
    <property type="protein sequence ID" value="MFD2674617.1"/>
    <property type="molecule type" value="Genomic_DNA"/>
</dbReference>
<accession>A0ABW5RI69</accession>
<keyword evidence="5 6" id="KW-0472">Membrane</keyword>
<keyword evidence="8" id="KW-1185">Reference proteome</keyword>
<keyword evidence="4 6" id="KW-1133">Transmembrane helix</keyword>
<keyword evidence="3 6" id="KW-0812">Transmembrane</keyword>